<comment type="similarity">
    <text evidence="1">Belongs to the universal stress protein A family.</text>
</comment>
<evidence type="ECO:0000259" key="2">
    <source>
        <dbReference type="Pfam" id="PF00582"/>
    </source>
</evidence>
<dbReference type="RefSeq" id="WP_150934347.1">
    <property type="nucleotide sequence ID" value="NZ_VYTZ01000005.1"/>
</dbReference>
<dbReference type="InterPro" id="IPR006016">
    <property type="entry name" value="UspA"/>
</dbReference>
<proteinExistence type="inferred from homology"/>
<dbReference type="PRINTS" id="PR01438">
    <property type="entry name" value="UNVRSLSTRESS"/>
</dbReference>
<organism evidence="3 4">
    <name type="scientific">Microbispora cellulosiformans</name>
    <dbReference type="NCBI Taxonomy" id="2614688"/>
    <lineage>
        <taxon>Bacteria</taxon>
        <taxon>Bacillati</taxon>
        <taxon>Actinomycetota</taxon>
        <taxon>Actinomycetes</taxon>
        <taxon>Streptosporangiales</taxon>
        <taxon>Streptosporangiaceae</taxon>
        <taxon>Microbispora</taxon>
    </lineage>
</organism>
<evidence type="ECO:0000256" key="1">
    <source>
        <dbReference type="ARBA" id="ARBA00008791"/>
    </source>
</evidence>
<dbReference type="SUPFAM" id="SSF52402">
    <property type="entry name" value="Adenine nucleotide alpha hydrolases-like"/>
    <property type="match status" value="2"/>
</dbReference>
<protein>
    <submittedName>
        <fullName evidence="3">Universal stress protein</fullName>
    </submittedName>
</protein>
<dbReference type="Pfam" id="PF00582">
    <property type="entry name" value="Usp"/>
    <property type="match status" value="2"/>
</dbReference>
<keyword evidence="4" id="KW-1185">Reference proteome</keyword>
<name>A0A5J5K272_9ACTN</name>
<dbReference type="PANTHER" id="PTHR46268">
    <property type="entry name" value="STRESS RESPONSE PROTEIN NHAX"/>
    <property type="match status" value="1"/>
</dbReference>
<dbReference type="InterPro" id="IPR014729">
    <property type="entry name" value="Rossmann-like_a/b/a_fold"/>
</dbReference>
<gene>
    <name evidence="3" type="ORF">F5972_16465</name>
</gene>
<dbReference type="Gene3D" id="3.40.50.620">
    <property type="entry name" value="HUPs"/>
    <property type="match status" value="2"/>
</dbReference>
<reference evidence="3 4" key="1">
    <citation type="submission" date="2019-09" db="EMBL/GenBank/DDBJ databases">
        <title>Screening of Novel Bioactive Compounds from Soil-Associated.</title>
        <authorList>
            <person name="Gong X."/>
        </authorList>
    </citation>
    <scope>NUCLEOTIDE SEQUENCE [LARGE SCALE GENOMIC DNA]</scope>
    <source>
        <strain evidence="3 4">Gxj-6</strain>
    </source>
</reference>
<dbReference type="Proteomes" id="UP000327011">
    <property type="component" value="Unassembled WGS sequence"/>
</dbReference>
<evidence type="ECO:0000313" key="3">
    <source>
        <dbReference type="EMBL" id="KAA9378442.1"/>
    </source>
</evidence>
<sequence length="279" mass="29875">MRTSFADRPIVAGTDGTAHAALAVEWAADEAHRRGLPLRVVHAADRLPYDTPRYPIPDCYDRMIPSGRQVLDHAEKIARDRWPGLEVTTELADGRPGRVLREQACRAAELVLGGHGPVGGRLAGHVDVPVVVVRPAPPGAGAEIVAGFDGSHAATPALAYAFEEARLSGHRLRVVCAWEPPISSGPRIAVDPDEIGRIREDRARRLLTAWRDRFADVETELDMVRGHPVAALVDASARAALLVVGSHGRNALTAAVLGSVSRAMLEHARCPVAVVRHAA</sequence>
<dbReference type="EMBL" id="VYTZ01000005">
    <property type="protein sequence ID" value="KAA9378442.1"/>
    <property type="molecule type" value="Genomic_DNA"/>
</dbReference>
<accession>A0A5J5K272</accession>
<feature type="domain" description="UspA" evidence="2">
    <location>
        <begin position="8"/>
        <end position="134"/>
    </location>
</feature>
<feature type="domain" description="UspA" evidence="2">
    <location>
        <begin position="144"/>
        <end position="276"/>
    </location>
</feature>
<comment type="caution">
    <text evidence="3">The sequence shown here is derived from an EMBL/GenBank/DDBJ whole genome shotgun (WGS) entry which is preliminary data.</text>
</comment>
<evidence type="ECO:0000313" key="4">
    <source>
        <dbReference type="Proteomes" id="UP000327011"/>
    </source>
</evidence>
<dbReference type="PANTHER" id="PTHR46268:SF6">
    <property type="entry name" value="UNIVERSAL STRESS PROTEIN UP12"/>
    <property type="match status" value="1"/>
</dbReference>
<dbReference type="AlphaFoldDB" id="A0A5J5K272"/>
<dbReference type="InterPro" id="IPR006015">
    <property type="entry name" value="Universal_stress_UspA"/>
</dbReference>